<comment type="subcellular location">
    <subcellularLocation>
        <location evidence="1">Nucleus</location>
    </subcellularLocation>
</comment>
<keyword evidence="5" id="KW-0862">Zinc</keyword>
<dbReference type="PANTHER" id="PTHR45915">
    <property type="entry name" value="TRANSCRIPTION INTERMEDIARY FACTOR"/>
    <property type="match status" value="1"/>
</dbReference>
<evidence type="ECO:0000256" key="3">
    <source>
        <dbReference type="ARBA" id="ARBA00022737"/>
    </source>
</evidence>
<feature type="domain" description="PHD-type" evidence="13">
    <location>
        <begin position="896"/>
        <end position="946"/>
    </location>
</feature>
<dbReference type="SUPFAM" id="SSF57903">
    <property type="entry name" value="FYVE/PHD zinc finger"/>
    <property type="match status" value="1"/>
</dbReference>
<feature type="domain" description="B box-type" evidence="15">
    <location>
        <begin position="231"/>
        <end position="268"/>
    </location>
</feature>
<dbReference type="CDD" id="cd19805">
    <property type="entry name" value="Bbox1_TIF1"/>
    <property type="match status" value="1"/>
</dbReference>
<dbReference type="InterPro" id="IPR001487">
    <property type="entry name" value="Bromodomain"/>
</dbReference>
<dbReference type="SMART" id="SM00336">
    <property type="entry name" value="BBOX"/>
    <property type="match status" value="2"/>
</dbReference>
<dbReference type="SMART" id="SM00184">
    <property type="entry name" value="RING"/>
    <property type="match status" value="2"/>
</dbReference>
<gene>
    <name evidence="16" type="ORF">TSAR_009637</name>
</gene>
<evidence type="ECO:0000313" key="17">
    <source>
        <dbReference type="Proteomes" id="UP000215335"/>
    </source>
</evidence>
<dbReference type="CDD" id="cd19775">
    <property type="entry name" value="Bbox2_TIF1_C-VI"/>
    <property type="match status" value="1"/>
</dbReference>
<dbReference type="InterPro" id="IPR011011">
    <property type="entry name" value="Znf_FYVE_PHD"/>
</dbReference>
<evidence type="ECO:0000259" key="12">
    <source>
        <dbReference type="PROSITE" id="PS50014"/>
    </source>
</evidence>
<feature type="domain" description="Bromo" evidence="12">
    <location>
        <begin position="997"/>
        <end position="1051"/>
    </location>
</feature>
<evidence type="ECO:0000259" key="13">
    <source>
        <dbReference type="PROSITE" id="PS50016"/>
    </source>
</evidence>
<dbReference type="AlphaFoldDB" id="A0A232FBL6"/>
<evidence type="ECO:0000259" key="15">
    <source>
        <dbReference type="PROSITE" id="PS50119"/>
    </source>
</evidence>
<keyword evidence="2" id="KW-0479">Metal-binding</keyword>
<evidence type="ECO:0000256" key="7">
    <source>
        <dbReference type="ARBA" id="ARBA00023117"/>
    </source>
</evidence>
<dbReference type="Gene3D" id="3.30.40.10">
    <property type="entry name" value="Zinc/RING finger domain, C3HC4 (zinc finger)"/>
    <property type="match status" value="1"/>
</dbReference>
<evidence type="ECO:0000256" key="6">
    <source>
        <dbReference type="ARBA" id="ARBA00023054"/>
    </source>
</evidence>
<dbReference type="SUPFAM" id="SSF57845">
    <property type="entry name" value="B-box zinc-binding domain"/>
    <property type="match status" value="1"/>
</dbReference>
<dbReference type="GO" id="GO:0000785">
    <property type="term" value="C:chromatin"/>
    <property type="evidence" value="ECO:0007669"/>
    <property type="project" value="TreeGrafter"/>
</dbReference>
<feature type="region of interest" description="Disordered" evidence="11">
    <location>
        <begin position="1"/>
        <end position="48"/>
    </location>
</feature>
<evidence type="ECO:0000256" key="4">
    <source>
        <dbReference type="ARBA" id="ARBA00022771"/>
    </source>
</evidence>
<dbReference type="Pfam" id="PF22586">
    <property type="entry name" value="ANCHR-like_BBOX"/>
    <property type="match status" value="1"/>
</dbReference>
<accession>A0A232FBL6</accession>
<dbReference type="InterPro" id="IPR000315">
    <property type="entry name" value="Znf_B-box"/>
</dbReference>
<dbReference type="Pfam" id="PF00628">
    <property type="entry name" value="PHD"/>
    <property type="match status" value="1"/>
</dbReference>
<feature type="region of interest" description="Disordered" evidence="11">
    <location>
        <begin position="781"/>
        <end position="814"/>
    </location>
</feature>
<feature type="domain" description="B box-type" evidence="15">
    <location>
        <begin position="162"/>
        <end position="209"/>
    </location>
</feature>
<evidence type="ECO:0000256" key="8">
    <source>
        <dbReference type="ARBA" id="ARBA00023242"/>
    </source>
</evidence>
<evidence type="ECO:0000256" key="11">
    <source>
        <dbReference type="SAM" id="MobiDB-lite"/>
    </source>
</evidence>
<keyword evidence="17" id="KW-1185">Reference proteome</keyword>
<evidence type="ECO:0008006" key="18">
    <source>
        <dbReference type="Google" id="ProtNLM"/>
    </source>
</evidence>
<dbReference type="SMART" id="SM00297">
    <property type="entry name" value="BROMO"/>
    <property type="match status" value="1"/>
</dbReference>
<comment type="caution">
    <text evidence="16">The sequence shown here is derived from an EMBL/GenBank/DDBJ whole genome shotgun (WGS) entry which is preliminary data.</text>
</comment>
<keyword evidence="4 9" id="KW-0863">Zinc-finger</keyword>
<dbReference type="Pfam" id="PF00643">
    <property type="entry name" value="zf-B_box"/>
    <property type="match status" value="1"/>
</dbReference>
<reference evidence="16 17" key="1">
    <citation type="journal article" date="2017" name="Curr. Biol.">
        <title>The Evolution of Venom by Co-option of Single-Copy Genes.</title>
        <authorList>
            <person name="Martinson E.O."/>
            <person name="Mrinalini"/>
            <person name="Kelkar Y.D."/>
            <person name="Chang C.H."/>
            <person name="Werren J.H."/>
        </authorList>
    </citation>
    <scope>NUCLEOTIDE SEQUENCE [LARGE SCALE GENOMIC DNA]</scope>
    <source>
        <strain evidence="16 17">Alberta</strain>
        <tissue evidence="16">Whole body</tissue>
    </source>
</reference>
<dbReference type="PROSITE" id="PS01359">
    <property type="entry name" value="ZF_PHD_1"/>
    <property type="match status" value="1"/>
</dbReference>
<dbReference type="SUPFAM" id="SSF47370">
    <property type="entry name" value="Bromodomain"/>
    <property type="match status" value="1"/>
</dbReference>
<dbReference type="InterPro" id="IPR013083">
    <property type="entry name" value="Znf_RING/FYVE/PHD"/>
</dbReference>
<feature type="compositionally biased region" description="Low complexity" evidence="11">
    <location>
        <begin position="450"/>
        <end position="461"/>
    </location>
</feature>
<keyword evidence="3" id="KW-0677">Repeat</keyword>
<proteinExistence type="predicted"/>
<sequence length="1119" mass="125634">MDPCTGNEAVADLNSIVKEEPMEQPPPSKQQAQGPAAYAMSTDSNNTEEYEEAECTTEHSQDFEIKNNMSKCALCSKSLVPDDNAKLLECLHAACTSCINSKLSDQHGTSVDAEVLPNERIIMCESCNVVSQPENLIENRFFSKFLEDDASNTGEDDPKDAEEEKKCTNCSENAIATSWCVECEELICQNCVMAHQRLKITKDHTIKPKEEVANDGESCKKGEKKLPVYLFCTLHPHEQLSLFCQTCDRLTCRDCQLTEHRDHKYKFIVEIASETRQSVKTLLHEVSYKRELLKSAMKVIEDRQILISDKKTSLVQDITQMVMQLTNAVSSRGKQLILRLNEVCEQKQSTLNEKKVALDQLSKLTDHCIDFVNYALDKGTDMELLYSKKSVTNHLQRIKSKRADIPNPEIPVRIHLSMDKLTDLVKVISSIGAIVVDGRVYPSNTPPSTEPSAPTTPISEPVEPKQTNSCSVSIVMEGAPASQAISLLTNQPAANILPNAYMQPMNIPNTSHQQIAMQSQQHMANQQQMQAQTQNFIHYNAHNMQQRASPQGQQRMQTFNFNGRMQPQQQPMMMAQRPGLGHQQVTSSTHPHQQQMQVAVPPDPHLNQNASLRGLLAHNPPAYRSATNTVPYRFPPRYRYPNPGQRPIAPQQTYQASTSLLTGIQMRQPNQQSMINMYQHPQIQPQHQLQQQQQSLQPQGQAAMQQSARPWHIPQNMTAQIPASYPAKNPVQQDMPAAASGNATYKITLKNQPAVSIAVQTKSNSNTASPPVINDTAAVVTQTSQTPTTQAVSSSMSKTPSPAPHPTDESQKSLEKFCQKSLNDLLLTIARLDSNGIMVIPEAQKNQLDSAQVDSSTDEGANAMTDNSSGFNLQLFILTRDLNLLATSMTNNDPNEDWCAVCMDGGDAVLCCDKCPKVFHLYCHIPNLKSFPEESETWQCMLCTNVLDCSEDPVGEKRPNRMSARDLRIAQRIVLELYCQYEQSLPFREVVPPEIVEYHRVIKKPIALDVIKEKLKPESENHYTDLKQVIADIRLMFKNAYTFNPPESQVFHEAKSLDYFFEKLLTKWAENYASNDAHLSAEGEEDEEVFPPNRKYRLLLTTFFGVKVMDSASFRRSIL</sequence>
<dbReference type="Pfam" id="PF00439">
    <property type="entry name" value="Bromodomain"/>
    <property type="match status" value="1"/>
</dbReference>
<dbReference type="GO" id="GO:0005634">
    <property type="term" value="C:nucleus"/>
    <property type="evidence" value="ECO:0007669"/>
    <property type="project" value="UniProtKB-SubCell"/>
</dbReference>
<protein>
    <recommendedName>
        <fullName evidence="18">E3 ubiquitin-protein ligase TRIM33</fullName>
    </recommendedName>
</protein>
<evidence type="ECO:0000256" key="2">
    <source>
        <dbReference type="ARBA" id="ARBA00022723"/>
    </source>
</evidence>
<keyword evidence="7 10" id="KW-0103">Bromodomain</keyword>
<dbReference type="SMART" id="SM00502">
    <property type="entry name" value="BBC"/>
    <property type="match status" value="1"/>
</dbReference>
<dbReference type="PROSITE" id="PS50014">
    <property type="entry name" value="BROMODOMAIN_2"/>
    <property type="match status" value="1"/>
</dbReference>
<dbReference type="EMBL" id="NNAY01000460">
    <property type="protein sequence ID" value="OXU28226.1"/>
    <property type="molecule type" value="Genomic_DNA"/>
</dbReference>
<keyword evidence="8" id="KW-0539">Nucleus</keyword>
<dbReference type="Proteomes" id="UP000215335">
    <property type="component" value="Unassembled WGS sequence"/>
</dbReference>
<evidence type="ECO:0000256" key="10">
    <source>
        <dbReference type="PROSITE-ProRule" id="PRU00035"/>
    </source>
</evidence>
<dbReference type="STRING" id="543379.A0A232FBL6"/>
<evidence type="ECO:0000259" key="14">
    <source>
        <dbReference type="PROSITE" id="PS50089"/>
    </source>
</evidence>
<name>A0A232FBL6_9HYME</name>
<evidence type="ECO:0000313" key="16">
    <source>
        <dbReference type="EMBL" id="OXU28226.1"/>
    </source>
</evidence>
<dbReference type="GO" id="GO:0008270">
    <property type="term" value="F:zinc ion binding"/>
    <property type="evidence" value="ECO:0007669"/>
    <property type="project" value="UniProtKB-KW"/>
</dbReference>
<evidence type="ECO:0000256" key="5">
    <source>
        <dbReference type="ARBA" id="ARBA00022833"/>
    </source>
</evidence>
<feature type="region of interest" description="Disordered" evidence="11">
    <location>
        <begin position="439"/>
        <end position="466"/>
    </location>
</feature>
<dbReference type="PANTHER" id="PTHR45915:SF6">
    <property type="entry name" value="E3 UBIQUITIN-PROTEIN LIGASE TRIM33"/>
    <property type="match status" value="1"/>
</dbReference>
<dbReference type="Gene3D" id="3.30.160.60">
    <property type="entry name" value="Classic Zinc Finger"/>
    <property type="match status" value="1"/>
</dbReference>
<dbReference type="CDD" id="cd15541">
    <property type="entry name" value="PHD_TIF1_like"/>
    <property type="match status" value="1"/>
</dbReference>
<dbReference type="InterPro" id="IPR001841">
    <property type="entry name" value="Znf_RING"/>
</dbReference>
<dbReference type="PROSITE" id="PS50016">
    <property type="entry name" value="ZF_PHD_2"/>
    <property type="match status" value="1"/>
</dbReference>
<evidence type="ECO:0000256" key="1">
    <source>
        <dbReference type="ARBA" id="ARBA00004123"/>
    </source>
</evidence>
<organism evidence="16 17">
    <name type="scientific">Trichomalopsis sarcophagae</name>
    <dbReference type="NCBI Taxonomy" id="543379"/>
    <lineage>
        <taxon>Eukaryota</taxon>
        <taxon>Metazoa</taxon>
        <taxon>Ecdysozoa</taxon>
        <taxon>Arthropoda</taxon>
        <taxon>Hexapoda</taxon>
        <taxon>Insecta</taxon>
        <taxon>Pterygota</taxon>
        <taxon>Neoptera</taxon>
        <taxon>Endopterygota</taxon>
        <taxon>Hymenoptera</taxon>
        <taxon>Apocrita</taxon>
        <taxon>Proctotrupomorpha</taxon>
        <taxon>Chalcidoidea</taxon>
        <taxon>Pteromalidae</taxon>
        <taxon>Pteromalinae</taxon>
        <taxon>Trichomalopsis</taxon>
    </lineage>
</organism>
<evidence type="ECO:0000256" key="9">
    <source>
        <dbReference type="PROSITE-ProRule" id="PRU00024"/>
    </source>
</evidence>
<dbReference type="SMART" id="SM00249">
    <property type="entry name" value="PHD"/>
    <property type="match status" value="1"/>
</dbReference>
<dbReference type="PROSITE" id="PS50119">
    <property type="entry name" value="ZF_BBOX"/>
    <property type="match status" value="2"/>
</dbReference>
<dbReference type="InterPro" id="IPR003649">
    <property type="entry name" value="Bbox_C"/>
</dbReference>
<dbReference type="Gene3D" id="1.20.920.10">
    <property type="entry name" value="Bromodomain-like"/>
    <property type="match status" value="1"/>
</dbReference>
<keyword evidence="6" id="KW-0175">Coiled coil</keyword>
<feature type="domain" description="RING-type" evidence="14">
    <location>
        <begin position="72"/>
        <end position="128"/>
    </location>
</feature>
<dbReference type="OrthoDB" id="1870062at2759"/>
<dbReference type="PROSITE" id="PS50089">
    <property type="entry name" value="ZF_RING_2"/>
    <property type="match status" value="1"/>
</dbReference>
<feature type="compositionally biased region" description="Low complexity" evidence="11">
    <location>
        <begin position="781"/>
        <end position="795"/>
    </location>
</feature>
<dbReference type="InterPro" id="IPR019787">
    <property type="entry name" value="Znf_PHD-finger"/>
</dbReference>
<dbReference type="InterPro" id="IPR019786">
    <property type="entry name" value="Zinc_finger_PHD-type_CS"/>
</dbReference>
<dbReference type="InterPro" id="IPR036427">
    <property type="entry name" value="Bromodomain-like_sf"/>
</dbReference>
<dbReference type="InterPro" id="IPR001965">
    <property type="entry name" value="Znf_PHD"/>
</dbReference>
<dbReference type="CDD" id="cd05502">
    <property type="entry name" value="Bromo_tif1_like"/>
    <property type="match status" value="1"/>
</dbReference>